<dbReference type="GO" id="GO:0030976">
    <property type="term" value="F:thiamine pyrophosphate binding"/>
    <property type="evidence" value="ECO:0007669"/>
    <property type="project" value="TreeGrafter"/>
</dbReference>
<reference evidence="4 5" key="1">
    <citation type="submission" date="2019-03" db="EMBL/GenBank/DDBJ databases">
        <title>Bacillus niacini sp. nov. a Nicotinate-Metabolizing Mesophile Isolated from Soil.</title>
        <authorList>
            <person name="Zhang G."/>
        </authorList>
    </citation>
    <scope>NUCLEOTIDE SEQUENCE [LARGE SCALE GENOMIC DNA]</scope>
    <source>
        <strain evidence="4 5">WN066</strain>
    </source>
</reference>
<dbReference type="SUPFAM" id="SSF53850">
    <property type="entry name" value="Periplasmic binding protein-like II"/>
    <property type="match status" value="1"/>
</dbReference>
<feature type="chain" id="PRO_5038625346" evidence="3">
    <location>
        <begin position="19"/>
        <end position="349"/>
    </location>
</feature>
<dbReference type="InterPro" id="IPR017663">
    <property type="entry name" value="ABC_2-AEP-bd"/>
</dbReference>
<keyword evidence="1 3" id="KW-0732">Signal</keyword>
<gene>
    <name evidence="4" type="ORF">E2K98_14250</name>
</gene>
<feature type="binding site" evidence="2">
    <location>
        <position position="233"/>
    </location>
    <ligand>
        <name>Fe cation</name>
        <dbReference type="ChEBI" id="CHEBI:24875"/>
    </ligand>
</feature>
<dbReference type="PROSITE" id="PS51257">
    <property type="entry name" value="PROKAR_LIPOPROTEIN"/>
    <property type="match status" value="1"/>
</dbReference>
<keyword evidence="2" id="KW-0408">Iron</keyword>
<dbReference type="GO" id="GO:0030975">
    <property type="term" value="F:thiamine binding"/>
    <property type="evidence" value="ECO:0007669"/>
    <property type="project" value="TreeGrafter"/>
</dbReference>
<dbReference type="CDD" id="cd13544">
    <property type="entry name" value="PBP2_Fbp_like_1"/>
    <property type="match status" value="1"/>
</dbReference>
<dbReference type="GO" id="GO:0046872">
    <property type="term" value="F:metal ion binding"/>
    <property type="evidence" value="ECO:0007669"/>
    <property type="project" value="UniProtKB-KW"/>
</dbReference>
<evidence type="ECO:0000256" key="2">
    <source>
        <dbReference type="PIRSR" id="PIRSR002825-1"/>
    </source>
</evidence>
<dbReference type="GO" id="GO:0030288">
    <property type="term" value="C:outer membrane-bounded periplasmic space"/>
    <property type="evidence" value="ECO:0007669"/>
    <property type="project" value="TreeGrafter"/>
</dbReference>
<organism evidence="4 5">
    <name type="scientific">Bacillus salipaludis</name>
    <dbReference type="NCBI Taxonomy" id="2547811"/>
    <lineage>
        <taxon>Bacteria</taxon>
        <taxon>Bacillati</taxon>
        <taxon>Bacillota</taxon>
        <taxon>Bacilli</taxon>
        <taxon>Bacillales</taxon>
        <taxon>Bacillaceae</taxon>
        <taxon>Bacillus</taxon>
    </lineage>
</organism>
<dbReference type="PANTHER" id="PTHR30006">
    <property type="entry name" value="THIAMINE-BINDING PERIPLASMIC PROTEIN-RELATED"/>
    <property type="match status" value="1"/>
</dbReference>
<dbReference type="NCBIfam" id="TIGR03261">
    <property type="entry name" value="phnS2"/>
    <property type="match status" value="1"/>
</dbReference>
<name>A0A4R5VR71_9BACI</name>
<dbReference type="InterPro" id="IPR026045">
    <property type="entry name" value="Ferric-bd"/>
</dbReference>
<proteinExistence type="predicted"/>
<dbReference type="Gene3D" id="3.40.190.10">
    <property type="entry name" value="Periplasmic binding protein-like II"/>
    <property type="match status" value="2"/>
</dbReference>
<dbReference type="RefSeq" id="WP_133335159.1">
    <property type="nucleotide sequence ID" value="NZ_SMYO01000006.1"/>
</dbReference>
<dbReference type="Pfam" id="PF13343">
    <property type="entry name" value="SBP_bac_6"/>
    <property type="match status" value="1"/>
</dbReference>
<dbReference type="Proteomes" id="UP000295132">
    <property type="component" value="Unassembled WGS sequence"/>
</dbReference>
<comment type="caution">
    <text evidence="4">The sequence shown here is derived from an EMBL/GenBank/DDBJ whole genome shotgun (WGS) entry which is preliminary data.</text>
</comment>
<evidence type="ECO:0000313" key="4">
    <source>
        <dbReference type="EMBL" id="TDK60879.1"/>
    </source>
</evidence>
<dbReference type="GO" id="GO:0015888">
    <property type="term" value="P:thiamine transport"/>
    <property type="evidence" value="ECO:0007669"/>
    <property type="project" value="TreeGrafter"/>
</dbReference>
<accession>A0A4R5VR71</accession>
<evidence type="ECO:0000256" key="1">
    <source>
        <dbReference type="ARBA" id="ARBA00022729"/>
    </source>
</evidence>
<keyword evidence="2" id="KW-0479">Metal-binding</keyword>
<feature type="signal peptide" evidence="3">
    <location>
        <begin position="1"/>
        <end position="18"/>
    </location>
</feature>
<evidence type="ECO:0000256" key="3">
    <source>
        <dbReference type="SAM" id="SignalP"/>
    </source>
</evidence>
<dbReference type="PANTHER" id="PTHR30006:SF2">
    <property type="entry name" value="ABC TRANSPORTER SUBSTRATE-BINDING PROTEIN"/>
    <property type="match status" value="1"/>
</dbReference>
<evidence type="ECO:0000313" key="5">
    <source>
        <dbReference type="Proteomes" id="UP000295132"/>
    </source>
</evidence>
<dbReference type="PIRSF" id="PIRSF002825">
    <property type="entry name" value="CfbpA"/>
    <property type="match status" value="1"/>
</dbReference>
<sequence>MKKLALLMTAILIFSIFAAGCSSKSSSGGKKEVITVYTAIEDNQIPAYIELFNKVHPNIEVKLVRDSTGIIAAKLLAEKDNPVADVVWGQGITSLIPLDEAGLLEAYNPKNIDQIMPTFKDTANPVHWVGMDGYMATFAVNTVELKKKGLPIPQSYQDLLDPKYKGLISMPNPASSGTGFLTVSALLQLMGEDQAWDYMNKLHENIGIYTHSGSKPAKQAGEGEFPIGISFDYPSFKEKESGAPVEVVFPKEGSGWEMEATALIKKPKIKKAAKTFMDWVTTKDFLQLVNKNFAVVSEDLGNPLPNGYPQDLLDKQLIKNDFQWAGKQREAILAEWTKRYDSKSEPKEE</sequence>
<protein>
    <submittedName>
        <fullName evidence="4">Putative 2-aminoethylphosphonate ABC transporter substrate-binding protein</fullName>
    </submittedName>
</protein>
<dbReference type="AlphaFoldDB" id="A0A4R5VR71"/>
<dbReference type="EMBL" id="SMYO01000006">
    <property type="protein sequence ID" value="TDK60879.1"/>
    <property type="molecule type" value="Genomic_DNA"/>
</dbReference>